<name>A0A2L2X7Q2_9FIRM</name>
<proteinExistence type="predicted"/>
<comment type="caution">
    <text evidence="1">The sequence shown here is derived from an EMBL/GenBank/DDBJ whole genome shotgun (WGS) entry which is preliminary data.</text>
</comment>
<sequence>MPYFTGTNNYGQQLVDAICAAIESTGKWGDNIASNPPSVDNRWCRVYKSVAKVNNKQLTFDISLLVEPTTGVGEPNTYTDIWSNMYGYYSYGLVIGGAYDYTPGITPSAGVYIDLRRCTLFLACLSSYTGTNPIEWHLIVEDTFIFLAIMDVYNTNTYRPRRACGFFGSLTPHGIHPDGIGVILLSSTKSQNLDNYFTTVDGPCAKVNHNVFHTVPIYGTTAYYERFSSDRQLYLHPILVYTQPTVIYNAMLIGSIQNVFATKLKRSTFRDLDSSYGFVKTIKENEQPYLLVWPYATAPPTYRWANNYYSPYNGFQYGMSANDTGAIDFVLAVKYQL</sequence>
<dbReference type="Proteomes" id="UP000239549">
    <property type="component" value="Unassembled WGS sequence"/>
</dbReference>
<dbReference type="OrthoDB" id="6681382at2"/>
<keyword evidence="2" id="KW-1185">Reference proteome</keyword>
<dbReference type="AlphaFoldDB" id="A0A2L2X7Q2"/>
<dbReference type="RefSeq" id="WP_104370780.1">
    <property type="nucleotide sequence ID" value="NZ_BFAV01000019.1"/>
</dbReference>
<evidence type="ECO:0000313" key="2">
    <source>
        <dbReference type="Proteomes" id="UP000239549"/>
    </source>
</evidence>
<accession>A0A2L2X7Q2</accession>
<reference evidence="2" key="1">
    <citation type="submission" date="2018-02" db="EMBL/GenBank/DDBJ databases">
        <title>Genome sequence of Desulfocucumis palustris strain NAW-5.</title>
        <authorList>
            <person name="Watanabe M."/>
            <person name="Kojima H."/>
            <person name="Fukui M."/>
        </authorList>
    </citation>
    <scope>NUCLEOTIDE SEQUENCE [LARGE SCALE GENOMIC DNA]</scope>
    <source>
        <strain evidence="2">NAW-5</strain>
    </source>
</reference>
<organism evidence="1 2">
    <name type="scientific">Desulfocucumis palustris</name>
    <dbReference type="NCBI Taxonomy" id="1898651"/>
    <lineage>
        <taxon>Bacteria</taxon>
        <taxon>Bacillati</taxon>
        <taxon>Bacillota</taxon>
        <taxon>Clostridia</taxon>
        <taxon>Eubacteriales</taxon>
        <taxon>Desulfocucumaceae</taxon>
        <taxon>Desulfocucumis</taxon>
    </lineage>
</organism>
<dbReference type="EMBL" id="BFAV01000019">
    <property type="protein sequence ID" value="GBF32219.1"/>
    <property type="molecule type" value="Genomic_DNA"/>
</dbReference>
<protein>
    <submittedName>
        <fullName evidence="1">Uncharacterized protein</fullName>
    </submittedName>
</protein>
<gene>
    <name evidence="1" type="ORF">DCCM_0410</name>
</gene>
<evidence type="ECO:0000313" key="1">
    <source>
        <dbReference type="EMBL" id="GBF32219.1"/>
    </source>
</evidence>